<reference evidence="3 4" key="1">
    <citation type="submission" date="2019-08" db="EMBL/GenBank/DDBJ databases">
        <title>Archangium and Cystobacter genomes.</title>
        <authorList>
            <person name="Chen I.-C.K."/>
            <person name="Wielgoss S."/>
        </authorList>
    </citation>
    <scope>NUCLEOTIDE SEQUENCE [LARGE SCALE GENOMIC DNA]</scope>
    <source>
        <strain evidence="3 4">Cbm 6</strain>
    </source>
</reference>
<sequence length="268" mass="28855">MSQPWMLETPAPPADLRIPYGDGTYQFGDLRLPPGEGPHPVVVVVHGGFWRAKYDLEHVGHLCADLTQRGYATWSLEYRRVGHPGGGWTGTFEDVARGTDHLRALADRYPLDLKRVVVLGHSAGGHLALWLAGRGRLKPGQPLYVEKPFALRGAVSLAGVVDLERAFALRLGDGIVESFLGGTPEQVPERYALASPAALLPLGVKQVLVHGAEDTTVPISLSAGYHARASALGDPVQLVSLPGAEHFEVIDPRAKEWPQIVEAVASLL</sequence>
<gene>
    <name evidence="3" type="ORF">F0U60_04445</name>
</gene>
<dbReference type="EMBL" id="CP043494">
    <property type="protein sequence ID" value="WNG43429.1"/>
    <property type="molecule type" value="Genomic_DNA"/>
</dbReference>
<evidence type="ECO:0000256" key="1">
    <source>
        <dbReference type="ARBA" id="ARBA00022801"/>
    </source>
</evidence>
<dbReference type="InterPro" id="IPR049492">
    <property type="entry name" value="BD-FAE-like_dom"/>
</dbReference>
<dbReference type="Gene3D" id="3.40.50.1820">
    <property type="entry name" value="alpha/beta hydrolase"/>
    <property type="match status" value="1"/>
</dbReference>
<name>A0ABY9WJW3_9BACT</name>
<proteinExistence type="predicted"/>
<evidence type="ECO:0000313" key="3">
    <source>
        <dbReference type="EMBL" id="WNG43429.1"/>
    </source>
</evidence>
<dbReference type="InterPro" id="IPR029058">
    <property type="entry name" value="AB_hydrolase_fold"/>
</dbReference>
<protein>
    <submittedName>
        <fullName evidence="3">Alpha/beta hydrolase</fullName>
    </submittedName>
</protein>
<organism evidence="3 4">
    <name type="scientific">Archangium minus</name>
    <dbReference type="NCBI Taxonomy" id="83450"/>
    <lineage>
        <taxon>Bacteria</taxon>
        <taxon>Pseudomonadati</taxon>
        <taxon>Myxococcota</taxon>
        <taxon>Myxococcia</taxon>
        <taxon>Myxococcales</taxon>
        <taxon>Cystobacterineae</taxon>
        <taxon>Archangiaceae</taxon>
        <taxon>Archangium</taxon>
    </lineage>
</organism>
<dbReference type="Proteomes" id="UP001611383">
    <property type="component" value="Chromosome"/>
</dbReference>
<feature type="domain" description="BD-FAE-like" evidence="2">
    <location>
        <begin position="29"/>
        <end position="223"/>
    </location>
</feature>
<dbReference type="RefSeq" id="WP_395814326.1">
    <property type="nucleotide sequence ID" value="NZ_CP043494.1"/>
</dbReference>
<dbReference type="Pfam" id="PF20434">
    <property type="entry name" value="BD-FAE"/>
    <property type="match status" value="1"/>
</dbReference>
<dbReference type="SUPFAM" id="SSF53474">
    <property type="entry name" value="alpha/beta-Hydrolases"/>
    <property type="match status" value="1"/>
</dbReference>
<evidence type="ECO:0000259" key="2">
    <source>
        <dbReference type="Pfam" id="PF20434"/>
    </source>
</evidence>
<dbReference type="InterPro" id="IPR050300">
    <property type="entry name" value="GDXG_lipolytic_enzyme"/>
</dbReference>
<keyword evidence="4" id="KW-1185">Reference proteome</keyword>
<dbReference type="GO" id="GO:0016787">
    <property type="term" value="F:hydrolase activity"/>
    <property type="evidence" value="ECO:0007669"/>
    <property type="project" value="UniProtKB-KW"/>
</dbReference>
<accession>A0ABY9WJW3</accession>
<dbReference type="PANTHER" id="PTHR48081">
    <property type="entry name" value="AB HYDROLASE SUPERFAMILY PROTEIN C4A8.06C"/>
    <property type="match status" value="1"/>
</dbReference>
<keyword evidence="1 3" id="KW-0378">Hydrolase</keyword>
<evidence type="ECO:0000313" key="4">
    <source>
        <dbReference type="Proteomes" id="UP001611383"/>
    </source>
</evidence>